<protein>
    <submittedName>
        <fullName evidence="2">Uncharacterized protein</fullName>
    </submittedName>
</protein>
<organism evidence="2 3">
    <name type="scientific">Caerostris extrusa</name>
    <name type="common">Bark spider</name>
    <name type="synonym">Caerostris bankana</name>
    <dbReference type="NCBI Taxonomy" id="172846"/>
    <lineage>
        <taxon>Eukaryota</taxon>
        <taxon>Metazoa</taxon>
        <taxon>Ecdysozoa</taxon>
        <taxon>Arthropoda</taxon>
        <taxon>Chelicerata</taxon>
        <taxon>Arachnida</taxon>
        <taxon>Araneae</taxon>
        <taxon>Araneomorphae</taxon>
        <taxon>Entelegynae</taxon>
        <taxon>Araneoidea</taxon>
        <taxon>Araneidae</taxon>
        <taxon>Caerostris</taxon>
    </lineage>
</organism>
<gene>
    <name evidence="2" type="ORF">CEXT_669211</name>
</gene>
<dbReference type="EMBL" id="BPLR01002226">
    <property type="protein sequence ID" value="GIX71511.1"/>
    <property type="molecule type" value="Genomic_DNA"/>
</dbReference>
<proteinExistence type="predicted"/>
<accession>A0AAV4MHL7</accession>
<keyword evidence="1" id="KW-0812">Transmembrane</keyword>
<name>A0AAV4MHL7_CAEEX</name>
<feature type="transmembrane region" description="Helical" evidence="1">
    <location>
        <begin position="46"/>
        <end position="67"/>
    </location>
</feature>
<evidence type="ECO:0000256" key="1">
    <source>
        <dbReference type="SAM" id="Phobius"/>
    </source>
</evidence>
<dbReference type="Proteomes" id="UP001054945">
    <property type="component" value="Unassembled WGS sequence"/>
</dbReference>
<dbReference type="AlphaFoldDB" id="A0AAV4MHL7"/>
<reference evidence="2 3" key="1">
    <citation type="submission" date="2021-06" db="EMBL/GenBank/DDBJ databases">
        <title>Caerostris extrusa draft genome.</title>
        <authorList>
            <person name="Kono N."/>
            <person name="Arakawa K."/>
        </authorList>
    </citation>
    <scope>NUCLEOTIDE SEQUENCE [LARGE SCALE GENOMIC DNA]</scope>
</reference>
<evidence type="ECO:0000313" key="3">
    <source>
        <dbReference type="Proteomes" id="UP001054945"/>
    </source>
</evidence>
<evidence type="ECO:0000313" key="2">
    <source>
        <dbReference type="EMBL" id="GIX71511.1"/>
    </source>
</evidence>
<sequence>MRTAVPASTWNYHSFSPMSQRFRRSRYTAEGKHFPGASEKHQINGIIGSLFKMIVFCPLFMHLRYFSLTLFPGRGRRE</sequence>
<keyword evidence="1" id="KW-0472">Membrane</keyword>
<keyword evidence="3" id="KW-1185">Reference proteome</keyword>
<comment type="caution">
    <text evidence="2">The sequence shown here is derived from an EMBL/GenBank/DDBJ whole genome shotgun (WGS) entry which is preliminary data.</text>
</comment>
<keyword evidence="1" id="KW-1133">Transmembrane helix</keyword>